<dbReference type="InterPro" id="IPR003848">
    <property type="entry name" value="DUF218"/>
</dbReference>
<evidence type="ECO:0000256" key="1">
    <source>
        <dbReference type="SAM" id="Phobius"/>
    </source>
</evidence>
<sequence>MTETLNYALLGTLFCGAPLTLMVLAWWLRRRMPRLAGAGFAAGALTIWLAATPAVASLWIGSIESLVAPLPPGADLSAAQGIVVLSGGRSFNAPEYGAAQPDRTTSARMRYAARLARSSGLPVIPTGGGRATYGAPVGELMAQSFKQDYGVEVAVVEAAAVDTRENALRTRSLKPEWRTVVVVTSAFHMPRSVRAFEAAGFTVIAAPTDYRAEPIDSLYAWIPNQRALLTTQLAFQETLARVLALI</sequence>
<organism evidence="3 4">
    <name type="scientific">Piscinibacterium candidicorallinum</name>
    <dbReference type="NCBI Taxonomy" id="1793872"/>
    <lineage>
        <taxon>Bacteria</taxon>
        <taxon>Pseudomonadati</taxon>
        <taxon>Pseudomonadota</taxon>
        <taxon>Betaproteobacteria</taxon>
        <taxon>Burkholderiales</taxon>
        <taxon>Piscinibacterium</taxon>
    </lineage>
</organism>
<dbReference type="EMBL" id="JBHRTI010000007">
    <property type="protein sequence ID" value="MFC3148656.1"/>
    <property type="molecule type" value="Genomic_DNA"/>
</dbReference>
<evidence type="ECO:0000313" key="4">
    <source>
        <dbReference type="Proteomes" id="UP001595556"/>
    </source>
</evidence>
<name>A0ABV7H7U7_9BURK</name>
<dbReference type="InterPro" id="IPR051599">
    <property type="entry name" value="Cell_Envelope_Assoc"/>
</dbReference>
<evidence type="ECO:0000259" key="2">
    <source>
        <dbReference type="Pfam" id="PF02698"/>
    </source>
</evidence>
<proteinExistence type="predicted"/>
<dbReference type="Proteomes" id="UP001595556">
    <property type="component" value="Unassembled WGS sequence"/>
</dbReference>
<gene>
    <name evidence="3" type="ORF">ACFOEN_13570</name>
</gene>
<keyword evidence="1" id="KW-0812">Transmembrane</keyword>
<keyword evidence="1" id="KW-0472">Membrane</keyword>
<dbReference type="PANTHER" id="PTHR30336">
    <property type="entry name" value="INNER MEMBRANE PROTEIN, PROBABLE PERMEASE"/>
    <property type="match status" value="1"/>
</dbReference>
<keyword evidence="1" id="KW-1133">Transmembrane helix</keyword>
<keyword evidence="4" id="KW-1185">Reference proteome</keyword>
<comment type="caution">
    <text evidence="3">The sequence shown here is derived from an EMBL/GenBank/DDBJ whole genome shotgun (WGS) entry which is preliminary data.</text>
</comment>
<feature type="transmembrane region" description="Helical" evidence="1">
    <location>
        <begin position="6"/>
        <end position="28"/>
    </location>
</feature>
<dbReference type="Gene3D" id="3.40.50.620">
    <property type="entry name" value="HUPs"/>
    <property type="match status" value="1"/>
</dbReference>
<dbReference type="PANTHER" id="PTHR30336:SF4">
    <property type="entry name" value="ENVELOPE BIOGENESIS FACTOR ELYC"/>
    <property type="match status" value="1"/>
</dbReference>
<dbReference type="Pfam" id="PF02698">
    <property type="entry name" value="DUF218"/>
    <property type="match status" value="1"/>
</dbReference>
<dbReference type="RefSeq" id="WP_377304794.1">
    <property type="nucleotide sequence ID" value="NZ_CP180191.1"/>
</dbReference>
<accession>A0ABV7H7U7</accession>
<feature type="domain" description="DUF218" evidence="2">
    <location>
        <begin position="81"/>
        <end position="240"/>
    </location>
</feature>
<dbReference type="InterPro" id="IPR014729">
    <property type="entry name" value="Rossmann-like_a/b/a_fold"/>
</dbReference>
<evidence type="ECO:0000313" key="3">
    <source>
        <dbReference type="EMBL" id="MFC3148656.1"/>
    </source>
</evidence>
<feature type="transmembrane region" description="Helical" evidence="1">
    <location>
        <begin position="35"/>
        <end position="60"/>
    </location>
</feature>
<protein>
    <submittedName>
        <fullName evidence="3">YdcF family protein</fullName>
    </submittedName>
</protein>
<dbReference type="CDD" id="cd06259">
    <property type="entry name" value="YdcF-like"/>
    <property type="match status" value="1"/>
</dbReference>
<reference evidence="4" key="1">
    <citation type="journal article" date="2019" name="Int. J. Syst. Evol. Microbiol.">
        <title>The Global Catalogue of Microorganisms (GCM) 10K type strain sequencing project: providing services to taxonomists for standard genome sequencing and annotation.</title>
        <authorList>
            <consortium name="The Broad Institute Genomics Platform"/>
            <consortium name="The Broad Institute Genome Sequencing Center for Infectious Disease"/>
            <person name="Wu L."/>
            <person name="Ma J."/>
        </authorList>
    </citation>
    <scope>NUCLEOTIDE SEQUENCE [LARGE SCALE GENOMIC DNA]</scope>
    <source>
        <strain evidence="4">KCTC 52168</strain>
    </source>
</reference>